<dbReference type="RefSeq" id="WP_190055265.1">
    <property type="nucleotide sequence ID" value="NZ_BMWH01000001.1"/>
</dbReference>
<dbReference type="Pfam" id="PF04149">
    <property type="entry name" value="DUF397"/>
    <property type="match status" value="1"/>
</dbReference>
<reference evidence="2" key="2">
    <citation type="submission" date="2020-09" db="EMBL/GenBank/DDBJ databases">
        <authorList>
            <person name="Sun Q."/>
            <person name="Ohkuma M."/>
        </authorList>
    </citation>
    <scope>NUCLEOTIDE SEQUENCE</scope>
    <source>
        <strain evidence="2">JCM 5016</strain>
    </source>
</reference>
<gene>
    <name evidence="2" type="ORF">GCM10010389_01310</name>
</gene>
<evidence type="ECO:0000259" key="1">
    <source>
        <dbReference type="Pfam" id="PF04149"/>
    </source>
</evidence>
<dbReference type="AlphaFoldDB" id="A0A918QQR3"/>
<name>A0A918QQR3_9ACTN</name>
<organism evidence="2 3">
    <name type="scientific">Streptomyces echinoruber</name>
    <dbReference type="NCBI Taxonomy" id="68898"/>
    <lineage>
        <taxon>Bacteria</taxon>
        <taxon>Bacillati</taxon>
        <taxon>Actinomycetota</taxon>
        <taxon>Actinomycetes</taxon>
        <taxon>Kitasatosporales</taxon>
        <taxon>Streptomycetaceae</taxon>
        <taxon>Streptomyces</taxon>
    </lineage>
</organism>
<accession>A0A918QQR3</accession>
<evidence type="ECO:0000313" key="3">
    <source>
        <dbReference type="Proteomes" id="UP000623010"/>
    </source>
</evidence>
<protein>
    <recommendedName>
        <fullName evidence="1">DUF397 domain-containing protein</fullName>
    </recommendedName>
</protein>
<reference evidence="2" key="1">
    <citation type="journal article" date="2014" name="Int. J. Syst. Evol. Microbiol.">
        <title>Complete genome sequence of Corynebacterium casei LMG S-19264T (=DSM 44701T), isolated from a smear-ripened cheese.</title>
        <authorList>
            <consortium name="US DOE Joint Genome Institute (JGI-PGF)"/>
            <person name="Walter F."/>
            <person name="Albersmeier A."/>
            <person name="Kalinowski J."/>
            <person name="Ruckert C."/>
        </authorList>
    </citation>
    <scope>NUCLEOTIDE SEQUENCE</scope>
    <source>
        <strain evidence="2">JCM 5016</strain>
    </source>
</reference>
<feature type="domain" description="DUF397" evidence="1">
    <location>
        <begin position="14"/>
        <end position="68"/>
    </location>
</feature>
<dbReference type="EMBL" id="BMWH01000001">
    <property type="protein sequence ID" value="GGZ67857.1"/>
    <property type="molecule type" value="Genomic_DNA"/>
</dbReference>
<sequence length="68" mass="7101">MNTEDARCRPSSELHWFKSSYSSGAGGECVEVAVTAAGVHVRDSKRVAQGGPVLKVGSAAWIALLEAV</sequence>
<evidence type="ECO:0000313" key="2">
    <source>
        <dbReference type="EMBL" id="GGZ67857.1"/>
    </source>
</evidence>
<dbReference type="InterPro" id="IPR007278">
    <property type="entry name" value="DUF397"/>
</dbReference>
<proteinExistence type="predicted"/>
<comment type="caution">
    <text evidence="2">The sequence shown here is derived from an EMBL/GenBank/DDBJ whole genome shotgun (WGS) entry which is preliminary data.</text>
</comment>
<dbReference type="Proteomes" id="UP000623010">
    <property type="component" value="Unassembled WGS sequence"/>
</dbReference>
<keyword evidence="3" id="KW-1185">Reference proteome</keyword>